<evidence type="ECO:0000313" key="3">
    <source>
        <dbReference type="EMBL" id="KDR67041.1"/>
    </source>
</evidence>
<dbReference type="Proteomes" id="UP000027222">
    <property type="component" value="Unassembled WGS sequence"/>
</dbReference>
<dbReference type="OrthoDB" id="432528at2759"/>
<proteinExistence type="predicted"/>
<gene>
    <name evidence="3" type="ORF">GALMADRAFT_232259</name>
</gene>
<dbReference type="InterPro" id="IPR006652">
    <property type="entry name" value="Kelch_1"/>
</dbReference>
<dbReference type="SUPFAM" id="SSF117281">
    <property type="entry name" value="Kelch motif"/>
    <property type="match status" value="1"/>
</dbReference>
<evidence type="ECO:0000313" key="4">
    <source>
        <dbReference type="Proteomes" id="UP000027222"/>
    </source>
</evidence>
<dbReference type="InterPro" id="IPR015915">
    <property type="entry name" value="Kelch-typ_b-propeller"/>
</dbReference>
<protein>
    <submittedName>
        <fullName evidence="3">Uncharacterized protein</fullName>
    </submittedName>
</protein>
<keyword evidence="1" id="KW-0880">Kelch repeat</keyword>
<evidence type="ECO:0000256" key="2">
    <source>
        <dbReference type="ARBA" id="ARBA00022737"/>
    </source>
</evidence>
<dbReference type="PANTHER" id="PTHR46093:SF18">
    <property type="entry name" value="FIBRONECTIN TYPE-III DOMAIN-CONTAINING PROTEIN"/>
    <property type="match status" value="1"/>
</dbReference>
<keyword evidence="2" id="KW-0677">Repeat</keyword>
<organism evidence="3 4">
    <name type="scientific">Galerina marginata (strain CBS 339.88)</name>
    <dbReference type="NCBI Taxonomy" id="685588"/>
    <lineage>
        <taxon>Eukaryota</taxon>
        <taxon>Fungi</taxon>
        <taxon>Dikarya</taxon>
        <taxon>Basidiomycota</taxon>
        <taxon>Agaricomycotina</taxon>
        <taxon>Agaricomycetes</taxon>
        <taxon>Agaricomycetidae</taxon>
        <taxon>Agaricales</taxon>
        <taxon>Agaricineae</taxon>
        <taxon>Strophariaceae</taxon>
        <taxon>Galerina</taxon>
    </lineage>
</organism>
<evidence type="ECO:0000256" key="1">
    <source>
        <dbReference type="ARBA" id="ARBA00022441"/>
    </source>
</evidence>
<reference evidence="4" key="1">
    <citation type="journal article" date="2014" name="Proc. Natl. Acad. Sci. U.S.A.">
        <title>Extensive sampling of basidiomycete genomes demonstrates inadequacy of the white-rot/brown-rot paradigm for wood decay fungi.</title>
        <authorList>
            <person name="Riley R."/>
            <person name="Salamov A.A."/>
            <person name="Brown D.W."/>
            <person name="Nagy L.G."/>
            <person name="Floudas D."/>
            <person name="Held B.W."/>
            <person name="Levasseur A."/>
            <person name="Lombard V."/>
            <person name="Morin E."/>
            <person name="Otillar R."/>
            <person name="Lindquist E.A."/>
            <person name="Sun H."/>
            <person name="LaButti K.M."/>
            <person name="Schmutz J."/>
            <person name="Jabbour D."/>
            <person name="Luo H."/>
            <person name="Baker S.E."/>
            <person name="Pisabarro A.G."/>
            <person name="Walton J.D."/>
            <person name="Blanchette R.A."/>
            <person name="Henrissat B."/>
            <person name="Martin F."/>
            <person name="Cullen D."/>
            <person name="Hibbett D.S."/>
            <person name="Grigoriev I.V."/>
        </authorList>
    </citation>
    <scope>NUCLEOTIDE SEQUENCE [LARGE SCALE GENOMIC DNA]</scope>
    <source>
        <strain evidence="4">CBS 339.88</strain>
    </source>
</reference>
<dbReference type="PANTHER" id="PTHR46093">
    <property type="entry name" value="ACYL-COA-BINDING DOMAIN-CONTAINING PROTEIN 5"/>
    <property type="match status" value="1"/>
</dbReference>
<dbReference type="STRING" id="685588.A0A067S8A7"/>
<dbReference type="HOGENOM" id="CLU_023884_0_0_1"/>
<dbReference type="EMBL" id="KL142418">
    <property type="protein sequence ID" value="KDR67041.1"/>
    <property type="molecule type" value="Genomic_DNA"/>
</dbReference>
<keyword evidence="4" id="KW-1185">Reference proteome</keyword>
<dbReference type="Gene3D" id="2.120.10.80">
    <property type="entry name" value="Kelch-type beta propeller"/>
    <property type="match status" value="2"/>
</dbReference>
<dbReference type="InterPro" id="IPR011043">
    <property type="entry name" value="Gal_Oxase/kelch_b-propeller"/>
</dbReference>
<name>A0A067S8A7_GALM3</name>
<accession>A0A067S8A7</accession>
<dbReference type="AlphaFoldDB" id="A0A067S8A7"/>
<sequence length="633" mass="71115">MERFSLSSTKVGDTLLRIGNYASAKEQYLKVASAILGPTFQIPITADGGVLSPKYASLDDSKIADLMSCYTGIAQCERKAGKEEEENWTPWFPDNVNVSVQFAKARALAGKAFLALGNTGTAVHRRWTGHGLIPEFQEREEPEITHILSMDETRTLAQLRHPDPKLSHLGKVDSPSLQVMGSWMKLKVKKAGGPGRRMTFSSFIWEGHLYIAGGRRDSLGPFYRDIFSLDLNKLDGWRTLPEYPQPMSRTSAWLGWNLIPCPEHKKAYLFTGRPVVDFFDLTTKTWGSITTKFVRTEPADTQAGIKAWPYPGTQLTDSTQQIIREKLYVFGGTHANTNVGCNLFMVLDLKTKEWRRLSGTAMAPRDADVTVPGPRKTPNSWHEPAANKFCLIFGECDRMGASLKGELHGGECGHAFDDFWSWDIGARKWTRERMVGNVPCPRSEAACVYHPLLNKTIVWGGYNPDLPTDYVENGMTFSFSYYADTFIYDGSPRENEDSVRPRKWKQVLTKGFPTYRAQSHLLVDSQSGRTYLFGGFANNDYVPYRKTAITRAFGDLWELRIDLPGGHFEGVDVEDEARTAQLGPWQRCFTCGSAGPWRKCGGSCRGRAFFCDPECLKEGWKDHKSAHGCKKLE</sequence>
<dbReference type="Pfam" id="PF01344">
    <property type="entry name" value="Kelch_1"/>
    <property type="match status" value="1"/>
</dbReference>
<dbReference type="SUPFAM" id="SSF50965">
    <property type="entry name" value="Galactose oxidase, central domain"/>
    <property type="match status" value="1"/>
</dbReference>